<dbReference type="EMBL" id="ACWG01000028">
    <property type="protein sequence ID" value="EFV29537.1"/>
    <property type="molecule type" value="Genomic_DNA"/>
</dbReference>
<dbReference type="Gene3D" id="3.40.50.2000">
    <property type="entry name" value="Glycogen Phosphorylase B"/>
    <property type="match status" value="1"/>
</dbReference>
<sequence>MNIGVWIGSAVNPQMGGGYSYIAKLIHEIDNHSFPNDICIKFLSRYDGWRLNNEVIVLSLLPACVRRWMLKLDCCGLLSRVEWKLQRIIGIKKLLKKKDIKLIYYLTQGECLFPDFPFVATNWDIGHCSTYAFPELVYNNNFYFRNKFYTEVLPKALLVLCESETGKQELLDYTTVGKHKIRIVPMFAGNVSTLKISESTSYLTLCNLGIEKEKYFFYPAQFWAHKNHYNLLQAFHSFRQIHEGYKLVLCGSDKGNLSYVKDCCEKLNLVEDVIFLGFVSEEVLYTLYKYCVSFIMASHFGPTNMPPIEAMEIGCPVICSDLGGHREIMGDSAIYFDSFSPDSILQAMEEIISRRDYYLGKVQNQRSVTKFNVLHAINALEQCLLEAVEIRSNWN</sequence>
<name>E5WZY8_9BACE</name>
<comment type="caution">
    <text evidence="2">The sequence shown here is derived from an EMBL/GenBank/DDBJ whole genome shotgun (WGS) entry which is preliminary data.</text>
</comment>
<dbReference type="InterPro" id="IPR001296">
    <property type="entry name" value="Glyco_trans_1"/>
</dbReference>
<proteinExistence type="predicted"/>
<accession>E5WZY8</accession>
<dbReference type="AlphaFoldDB" id="E5WZY8"/>
<dbReference type="Pfam" id="PF00534">
    <property type="entry name" value="Glycos_transf_1"/>
    <property type="match status" value="1"/>
</dbReference>
<dbReference type="CDD" id="cd03809">
    <property type="entry name" value="GT4_MtfB-like"/>
    <property type="match status" value="1"/>
</dbReference>
<dbReference type="SUPFAM" id="SSF53756">
    <property type="entry name" value="UDP-Glycosyltransferase/glycogen phosphorylase"/>
    <property type="match status" value="1"/>
</dbReference>
<reference evidence="2 3" key="1">
    <citation type="submission" date="2010-10" db="EMBL/GenBank/DDBJ databases">
        <title>The Genome Sequence of Bacteroides eggerthii strain 1_2_48FAA.</title>
        <authorList>
            <consortium name="The Broad Institute Genome Sequencing Platform"/>
            <person name="Ward D."/>
            <person name="Earl A."/>
            <person name="Feldgarden M."/>
            <person name="Young S.K."/>
            <person name="Gargeya S."/>
            <person name="Zeng Q."/>
            <person name="Alvarado L."/>
            <person name="Berlin A."/>
            <person name="Bochicchio J."/>
            <person name="Chapman S.B."/>
            <person name="Chen Z."/>
            <person name="Freedman E."/>
            <person name="Gellesch M."/>
            <person name="Goldberg J."/>
            <person name="Griggs A."/>
            <person name="Gujja S."/>
            <person name="Heilman E."/>
            <person name="Heiman D."/>
            <person name="Howarth C."/>
            <person name="Mehta T."/>
            <person name="Neiman D."/>
            <person name="Pearson M."/>
            <person name="Roberts A."/>
            <person name="Saif S."/>
            <person name="Shea T."/>
            <person name="Shenoy N."/>
            <person name="Sisk P."/>
            <person name="Stolte C."/>
            <person name="Sykes S."/>
            <person name="White J."/>
            <person name="Yandava C."/>
            <person name="Allen-Vercoe E."/>
            <person name="Ambrose C."/>
            <person name="Strauss J."/>
            <person name="Daigneault M."/>
            <person name="Haas B."/>
            <person name="Nusbaum C."/>
            <person name="Birren B."/>
        </authorList>
    </citation>
    <scope>NUCLEOTIDE SEQUENCE [LARGE SCALE GENOMIC DNA]</scope>
    <source>
        <strain evidence="2 3">1_2_48FAA</strain>
    </source>
</reference>
<dbReference type="GO" id="GO:0016757">
    <property type="term" value="F:glycosyltransferase activity"/>
    <property type="evidence" value="ECO:0007669"/>
    <property type="project" value="InterPro"/>
</dbReference>
<gene>
    <name evidence="2" type="ORF">HMPREF1016_02244</name>
</gene>
<organism evidence="2 3">
    <name type="scientific">Bacteroides eggerthii 1_2_48FAA</name>
    <dbReference type="NCBI Taxonomy" id="665953"/>
    <lineage>
        <taxon>Bacteria</taxon>
        <taxon>Pseudomonadati</taxon>
        <taxon>Bacteroidota</taxon>
        <taxon>Bacteroidia</taxon>
        <taxon>Bacteroidales</taxon>
        <taxon>Bacteroidaceae</taxon>
        <taxon>Bacteroides</taxon>
    </lineage>
</organism>
<dbReference type="Proteomes" id="UP000003246">
    <property type="component" value="Unassembled WGS sequence"/>
</dbReference>
<dbReference type="PANTHER" id="PTHR46401:SF8">
    <property type="entry name" value="BLL6006 PROTEIN"/>
    <property type="match status" value="1"/>
</dbReference>
<evidence type="ECO:0000313" key="2">
    <source>
        <dbReference type="EMBL" id="EFV29537.1"/>
    </source>
</evidence>
<evidence type="ECO:0000313" key="3">
    <source>
        <dbReference type="Proteomes" id="UP000003246"/>
    </source>
</evidence>
<protein>
    <submittedName>
        <fullName evidence="2">Glycosyl transferase group 1</fullName>
    </submittedName>
</protein>
<dbReference type="RefSeq" id="WP_004294302.1">
    <property type="nucleotide sequence ID" value="NZ_AKBX01000004.1"/>
</dbReference>
<dbReference type="PANTHER" id="PTHR46401">
    <property type="entry name" value="GLYCOSYLTRANSFERASE WBBK-RELATED"/>
    <property type="match status" value="1"/>
</dbReference>
<keyword evidence="2" id="KW-0808">Transferase</keyword>
<evidence type="ECO:0000259" key="1">
    <source>
        <dbReference type="Pfam" id="PF00534"/>
    </source>
</evidence>
<dbReference type="HOGENOM" id="CLU_009583_27_5_10"/>
<feature type="domain" description="Glycosyl transferase family 1" evidence="1">
    <location>
        <begin position="211"/>
        <end position="356"/>
    </location>
</feature>